<feature type="region of interest" description="Disordered" evidence="1">
    <location>
        <begin position="32"/>
        <end position="59"/>
    </location>
</feature>
<gene>
    <name evidence="2" type="ORF">GGR31_002915</name>
</gene>
<proteinExistence type="predicted"/>
<dbReference type="Proteomes" id="UP001257659">
    <property type="component" value="Unassembled WGS sequence"/>
</dbReference>
<keyword evidence="3" id="KW-1185">Reference proteome</keyword>
<feature type="compositionally biased region" description="Basic and acidic residues" evidence="1">
    <location>
        <begin position="49"/>
        <end position="59"/>
    </location>
</feature>
<organism evidence="2 3">
    <name type="scientific">Mesonia maritima</name>
    <dbReference type="NCBI Taxonomy" id="1793873"/>
    <lineage>
        <taxon>Bacteria</taxon>
        <taxon>Pseudomonadati</taxon>
        <taxon>Bacteroidota</taxon>
        <taxon>Flavobacteriia</taxon>
        <taxon>Flavobacteriales</taxon>
        <taxon>Flavobacteriaceae</taxon>
        <taxon>Mesonia</taxon>
    </lineage>
</organism>
<evidence type="ECO:0000313" key="3">
    <source>
        <dbReference type="Proteomes" id="UP001257659"/>
    </source>
</evidence>
<comment type="caution">
    <text evidence="2">The sequence shown here is derived from an EMBL/GenBank/DDBJ whole genome shotgun (WGS) entry which is preliminary data.</text>
</comment>
<sequence>MALNDEMRKYLFVFLLLILPLSLLAQNRGLQDRNSSRQLDARNQSLNNRRGDNKTVVDNREKPPIEDYKIISVENDTTHVDTTLSIYKDYKYNYLRKDNFELIPFSNVGQPYTQLGYSFNEVSLLPDIGARGKHFAYYEVGDIYYYHVPTPLTELFFKTTFEQGQNVDAFFTTNMTPRLNFSIAYRGLRSLGKYQHIMTSQGSFRFTVNYQTKNNRYDLKTHFVSQDLNTEENGGLTPLANQQYKSGDDQFGDRSVLEVNYEDAETMLYTKRFFLKHHYKIAKGNDSTGNNQLRVGHILNFTDKEFRFSQETAFAGYGATYENTSLRDEVEYQNVSNTFYGRYKNNLLGDLTFKTRFTDYNYGYRSKLILESGVIPNRLTGNFLSVGGAYEKKIGKVYFNADAMINLSDEISGNYLKANAGYNLNENYKLDAGLTINSRTPDFNFLLFQSDYVNYNWRNNFDNIQSQNIHINLNAKKIAEFQADFTQINNYTYFGTRTNLPENSALDSLVTPYQHNGSVSYSKFKLKRKFTVGHFSLDNTIMYQRVLNGEDVFRVPDLVTRQALYYDNHFFDRNLYLQTGFIFKYFTSYNANAYDPVLAEFFVQDEQEIGNFPILDFIVNAKIRQTRIFFKLENAQSLLDQNTNYVAPLHPYRDFAIRFGLVWNFFL</sequence>
<evidence type="ECO:0008006" key="4">
    <source>
        <dbReference type="Google" id="ProtNLM"/>
    </source>
</evidence>
<accession>A0ABU1K9G2</accession>
<dbReference type="EMBL" id="JAVDQA010000013">
    <property type="protein sequence ID" value="MDR6302235.1"/>
    <property type="molecule type" value="Genomic_DNA"/>
</dbReference>
<name>A0ABU1K9G2_9FLAO</name>
<feature type="compositionally biased region" description="Polar residues" evidence="1">
    <location>
        <begin position="36"/>
        <end position="48"/>
    </location>
</feature>
<dbReference type="Pfam" id="PF14121">
    <property type="entry name" value="Porin_10"/>
    <property type="match status" value="1"/>
</dbReference>
<evidence type="ECO:0000313" key="2">
    <source>
        <dbReference type="EMBL" id="MDR6302235.1"/>
    </source>
</evidence>
<evidence type="ECO:0000256" key="1">
    <source>
        <dbReference type="SAM" id="MobiDB-lite"/>
    </source>
</evidence>
<protein>
    <recommendedName>
        <fullName evidence="4">Beta-barrel porin</fullName>
    </recommendedName>
</protein>
<dbReference type="InterPro" id="IPR025631">
    <property type="entry name" value="Porin_10"/>
</dbReference>
<reference evidence="2 3" key="1">
    <citation type="submission" date="2023-07" db="EMBL/GenBank/DDBJ databases">
        <title>Genomic Encyclopedia of Type Strains, Phase IV (KMG-IV): sequencing the most valuable type-strain genomes for metagenomic binning, comparative biology and taxonomic classification.</title>
        <authorList>
            <person name="Goeker M."/>
        </authorList>
    </citation>
    <scope>NUCLEOTIDE SEQUENCE [LARGE SCALE GENOMIC DNA]</scope>
    <source>
        <strain evidence="2 3">DSM 102814</strain>
    </source>
</reference>